<evidence type="ECO:0000256" key="1">
    <source>
        <dbReference type="ARBA" id="ARBA00011047"/>
    </source>
</evidence>
<dbReference type="PANTHER" id="PTHR15323:SF6">
    <property type="entry name" value="CELL DIVISION CYCLE PROTEIN 123 HOMOLOG"/>
    <property type="match status" value="1"/>
</dbReference>
<dbReference type="Proteomes" id="UP000241769">
    <property type="component" value="Unassembled WGS sequence"/>
</dbReference>
<organism evidence="3 4">
    <name type="scientific">Planoprotostelium fungivorum</name>
    <dbReference type="NCBI Taxonomy" id="1890364"/>
    <lineage>
        <taxon>Eukaryota</taxon>
        <taxon>Amoebozoa</taxon>
        <taxon>Evosea</taxon>
        <taxon>Variosea</taxon>
        <taxon>Cavosteliida</taxon>
        <taxon>Cavosteliaceae</taxon>
        <taxon>Planoprotostelium</taxon>
    </lineage>
</organism>
<dbReference type="PANTHER" id="PTHR15323">
    <property type="entry name" value="D123 PROTEIN"/>
    <property type="match status" value="1"/>
</dbReference>
<evidence type="ECO:0008006" key="5">
    <source>
        <dbReference type="Google" id="ProtNLM"/>
    </source>
</evidence>
<reference evidence="3 4" key="1">
    <citation type="journal article" date="2018" name="Genome Biol. Evol.">
        <title>Multiple Roots of Fruiting Body Formation in Amoebozoa.</title>
        <authorList>
            <person name="Hillmann F."/>
            <person name="Forbes G."/>
            <person name="Novohradska S."/>
            <person name="Ferling I."/>
            <person name="Riege K."/>
            <person name="Groth M."/>
            <person name="Westermann M."/>
            <person name="Marz M."/>
            <person name="Spaller T."/>
            <person name="Winckler T."/>
            <person name="Schaap P."/>
            <person name="Glockner G."/>
        </authorList>
    </citation>
    <scope>NUCLEOTIDE SEQUENCE [LARGE SCALE GENOMIC DNA]</scope>
    <source>
        <strain evidence="3 4">Jena</strain>
    </source>
</reference>
<feature type="region of interest" description="Disordered" evidence="2">
    <location>
        <begin position="572"/>
        <end position="591"/>
    </location>
</feature>
<feature type="compositionally biased region" description="Basic and acidic residues" evidence="2">
    <location>
        <begin position="618"/>
        <end position="633"/>
    </location>
</feature>
<dbReference type="Pfam" id="PF07065">
    <property type="entry name" value="D123"/>
    <property type="match status" value="1"/>
</dbReference>
<feature type="compositionally biased region" description="Low complexity" evidence="2">
    <location>
        <begin position="758"/>
        <end position="768"/>
    </location>
</feature>
<dbReference type="InterPro" id="IPR009772">
    <property type="entry name" value="CDC123"/>
</dbReference>
<feature type="region of interest" description="Disordered" evidence="2">
    <location>
        <begin position="596"/>
        <end position="665"/>
    </location>
</feature>
<dbReference type="InParanoid" id="A0A2P6N0H4"/>
<evidence type="ECO:0000256" key="2">
    <source>
        <dbReference type="SAM" id="MobiDB-lite"/>
    </source>
</evidence>
<dbReference type="GO" id="GO:0005737">
    <property type="term" value="C:cytoplasm"/>
    <property type="evidence" value="ECO:0007669"/>
    <property type="project" value="TreeGrafter"/>
</dbReference>
<feature type="compositionally biased region" description="Polar residues" evidence="2">
    <location>
        <begin position="581"/>
        <end position="591"/>
    </location>
</feature>
<proteinExistence type="inferred from homology"/>
<comment type="similarity">
    <text evidence="1">Belongs to the CDC123 family.</text>
</comment>
<protein>
    <recommendedName>
        <fullName evidence="5">Cell division cycle protein 123</fullName>
    </recommendedName>
</protein>
<feature type="region of interest" description="Disordered" evidence="2">
    <location>
        <begin position="684"/>
        <end position="710"/>
    </location>
</feature>
<gene>
    <name evidence="3" type="ORF">PROFUN_14314</name>
</gene>
<name>A0A2P6N0H4_9EUKA</name>
<dbReference type="OrthoDB" id="360540at2759"/>
<feature type="compositionally biased region" description="Basic and acidic residues" evidence="2">
    <location>
        <begin position="596"/>
        <end position="612"/>
    </location>
</feature>
<dbReference type="STRING" id="1890364.A0A2P6N0H4"/>
<keyword evidence="4" id="KW-1185">Reference proteome</keyword>
<feature type="compositionally biased region" description="Low complexity" evidence="2">
    <location>
        <begin position="690"/>
        <end position="710"/>
    </location>
</feature>
<feature type="region of interest" description="Disordered" evidence="2">
    <location>
        <begin position="728"/>
        <end position="770"/>
    </location>
</feature>
<dbReference type="AlphaFoldDB" id="A0A2P6N0H4"/>
<feature type="compositionally biased region" description="Polar residues" evidence="2">
    <location>
        <begin position="729"/>
        <end position="757"/>
    </location>
</feature>
<accession>A0A2P6N0H4</accession>
<evidence type="ECO:0000313" key="4">
    <source>
        <dbReference type="Proteomes" id="UP000241769"/>
    </source>
</evidence>
<evidence type="ECO:0000313" key="3">
    <source>
        <dbReference type="EMBL" id="PRP77459.1"/>
    </source>
</evidence>
<sequence>MSSNPFTFDRFSLARIEHMAEYDFERCDCVLAQHSVDQGQAMIHHHQEHVNNKKGTFTAEDEEPLRKLTADLDTAIRSIGGSAFVRLSARSPKDAIMPPIAAVRNRLRNMERQEGGGNRPNNIMRSLHVEEIHHMKVTSGEEAMTLLLSSHRVLVDLLDATSPQRHSGISDAPKDPWSVQVIVRAFEKINPEMEFRAFCVQGKIMAISQYNHYLYFPHLQSESRRRDILKRIHAFWQEVTSDDSYRCGEMYDAMVVDFLVSDDLQRACIIEINPFGPATGPGLFNWDVDRNILQGGVDLYGDLYQFKDYSGAPETTVDTCHPDVPGCYLRVSSVTRVNEDTICGACPELSSLLDENFDRWCVVSPPVTVYLTFVCYHWSIALPKSSVIYRAGVIASLRYRSQFMFQQTSPLHLIIISVRFYSIHVPRGANVPSSTIKCYLWSSVPSSFALWLRGCNDNPSSPKPFWFIPGNNPAILGDERPKMCTVKDAVICTRDKHLQTSATLNSLPDRTIRTITWLSRLPPYDTSRDHVSSIEYAGCAESLISLRPLKVVEVSTRFPLVFHDAENNSLSCDTHHHTQRHAQPNVIQYNRTSLKERLTRSKSAEGKEERGDGNLNRRSFELPRRHDERRSVDLTRCSLKPPPERSALKTKQPLYHSAEVPNSTKKHVHFADDQEILSNSHGEMKTAHPHAQVTETEAAQQTQAAHQTTQPIYQTQAPVQHAPAYVQPDVQQQQPSHSQNANQSMLPNNSMNLYPSAQKQQQQQQQTQNNVRTVNGRQYLVQGFAPLIVR</sequence>
<comment type="caution">
    <text evidence="3">The sequence shown here is derived from an EMBL/GenBank/DDBJ whole genome shotgun (WGS) entry which is preliminary data.</text>
</comment>
<dbReference type="EMBL" id="MDYQ01000263">
    <property type="protein sequence ID" value="PRP77459.1"/>
    <property type="molecule type" value="Genomic_DNA"/>
</dbReference>